<evidence type="ECO:0000256" key="15">
    <source>
        <dbReference type="HAMAP-Rule" id="MF_00283"/>
    </source>
</evidence>
<dbReference type="SUPFAM" id="SSF50249">
    <property type="entry name" value="Nucleic acid-binding proteins"/>
    <property type="match status" value="1"/>
</dbReference>
<dbReference type="GO" id="GO:0006432">
    <property type="term" value="P:phenylalanyl-tRNA aminoacylation"/>
    <property type="evidence" value="ECO:0007669"/>
    <property type="project" value="UniProtKB-UniRule"/>
</dbReference>
<accession>A0A2H0PUL1</accession>
<sequence length="867" mass="96443">MLISLRVLKKYISLPSRVSAEDIKLKLTTSTVEVEKIETQGKQFEHIVVGRVTRIAKHPNADKLKLVLVSFGPGVEQKEVVCGGTNLHEGMLVAFAQVGAMVRLHGQGDLVKLEKATIRGIESDGMICSAGEIGLADMFSRAEGTCMKSVCEELAESAEGEVVDLTNLKLPVGEKLARALGLDDVVFHIDNKSLTNRPDLWSHYGIARELGALYGVRVKSPAVYAKALSLNKNQKLKIVIQDKKACPRYIGAVIANVEVAESPAWLKKELAAVGMKSINNIVDVTNYVLMEIGQPLHAFDISLLRKGASKMPCIMVRKARAGETITLLDEEEKTLTKDMLVITDARDPVALAGIMGGMKSGIHDRTTTIVLEAANFDAMHIRRTSQALNIHTESSIRFEKALHPKLAELGMRRAVFLIKQLLPEAQVVGLYDRNYFKGEDNTIRTTYDFIEKRIGQIIGKKKIDALLTKLGFTIVSHAHGKTLRVRVPWWRATGDISIPEDLVEEVARMYGYDRVMEKQELVNLKKPAYQLAFDMESKIKTLLSMGCGMQEVFNYPWAEEGIAEKLGIVSGSIPHAGRPSRTLRDEWRFGMSPNGRESRYHGLRQWGSIELINPPAGKNRFLQNTLMPNLVKNVESNLRFFGECKLFELSRVYRTGIGIFDGCDVLPAQPKMLAGVVAGDAKQDLFFNTKGIVESIGSLCEGVLVSFAPEDGIGFLDPHTSMRIMANGRDVGYMGAMHDATLRKFDFHNKGVALFELDFEQLVNECSVVSTKKYQQLPKYPAINRDIAICAENDVRWQDMVSRMEHIDPIVAGIEFLSVYDLGNGKKSVAFRVTYRSDTKTLQDSNVVAAEQKIIRALQTHFHVEIR</sequence>
<dbReference type="GO" id="GO:0000287">
    <property type="term" value="F:magnesium ion binding"/>
    <property type="evidence" value="ECO:0007669"/>
    <property type="project" value="UniProtKB-UniRule"/>
</dbReference>
<dbReference type="SMART" id="SM00873">
    <property type="entry name" value="B3_4"/>
    <property type="match status" value="1"/>
</dbReference>
<organism evidence="20 21">
    <name type="scientific">Candidatus Brennerbacteria bacterium CG11_big_fil_rev_8_21_14_0_20_43_10</name>
    <dbReference type="NCBI Taxonomy" id="1974523"/>
    <lineage>
        <taxon>Bacteria</taxon>
        <taxon>Candidatus Brenneribacteriota</taxon>
    </lineage>
</organism>
<comment type="catalytic activity">
    <reaction evidence="14 15">
        <text>tRNA(Phe) + L-phenylalanine + ATP = L-phenylalanyl-tRNA(Phe) + AMP + diphosphate + H(+)</text>
        <dbReference type="Rhea" id="RHEA:19413"/>
        <dbReference type="Rhea" id="RHEA-COMP:9668"/>
        <dbReference type="Rhea" id="RHEA-COMP:9699"/>
        <dbReference type="ChEBI" id="CHEBI:15378"/>
        <dbReference type="ChEBI" id="CHEBI:30616"/>
        <dbReference type="ChEBI" id="CHEBI:33019"/>
        <dbReference type="ChEBI" id="CHEBI:58095"/>
        <dbReference type="ChEBI" id="CHEBI:78442"/>
        <dbReference type="ChEBI" id="CHEBI:78531"/>
        <dbReference type="ChEBI" id="CHEBI:456215"/>
        <dbReference type="EC" id="6.1.1.20"/>
    </reaction>
</comment>
<feature type="domain" description="TRNA-binding" evidence="17">
    <location>
        <begin position="41"/>
        <end position="164"/>
    </location>
</feature>
<dbReference type="InterPro" id="IPR005146">
    <property type="entry name" value="B3/B4_tRNA-bd"/>
</dbReference>
<dbReference type="InterPro" id="IPR004532">
    <property type="entry name" value="Phe-tRNA-ligase_IIc_bsu_bact"/>
</dbReference>
<dbReference type="InterPro" id="IPR009061">
    <property type="entry name" value="DNA-bd_dom_put_sf"/>
</dbReference>
<dbReference type="NCBIfam" id="TIGR00472">
    <property type="entry name" value="pheT_bact"/>
    <property type="match status" value="1"/>
</dbReference>
<evidence type="ECO:0000256" key="12">
    <source>
        <dbReference type="ARBA" id="ARBA00022917"/>
    </source>
</evidence>
<protein>
    <recommendedName>
        <fullName evidence="15">Phenylalanine--tRNA ligase beta subunit</fullName>
        <ecNumber evidence="15">6.1.1.20</ecNumber>
    </recommendedName>
    <alternativeName>
        <fullName evidence="15">Phenylalanyl-tRNA synthetase beta subunit</fullName>
        <shortName evidence="15">PheRS</shortName>
    </alternativeName>
</protein>
<dbReference type="PROSITE" id="PS51483">
    <property type="entry name" value="B5"/>
    <property type="match status" value="1"/>
</dbReference>
<dbReference type="SMART" id="SM00896">
    <property type="entry name" value="FDX-ACB"/>
    <property type="match status" value="1"/>
</dbReference>
<feature type="binding site" evidence="15">
    <location>
        <position position="495"/>
    </location>
    <ligand>
        <name>Mg(2+)</name>
        <dbReference type="ChEBI" id="CHEBI:18420"/>
        <note>shared with alpha subunit</note>
    </ligand>
</feature>
<dbReference type="PANTHER" id="PTHR10947">
    <property type="entry name" value="PHENYLALANYL-TRNA SYNTHETASE BETA CHAIN AND LEUCINE-RICH REPEAT-CONTAINING PROTEIN 47"/>
    <property type="match status" value="1"/>
</dbReference>
<dbReference type="PANTHER" id="PTHR10947:SF0">
    <property type="entry name" value="PHENYLALANINE--TRNA LIGASE BETA SUBUNIT"/>
    <property type="match status" value="1"/>
</dbReference>
<feature type="binding site" evidence="15">
    <location>
        <position position="504"/>
    </location>
    <ligand>
        <name>Mg(2+)</name>
        <dbReference type="ChEBI" id="CHEBI:18420"/>
        <note>shared with alpha subunit</note>
    </ligand>
</feature>
<name>A0A2H0PUL1_9BACT</name>
<keyword evidence="10 15" id="KW-0460">Magnesium</keyword>
<dbReference type="InterPro" id="IPR045060">
    <property type="entry name" value="Phe-tRNA-ligase_IIc_bsu"/>
</dbReference>
<evidence type="ECO:0000256" key="3">
    <source>
        <dbReference type="ARBA" id="ARBA00011209"/>
    </source>
</evidence>
<dbReference type="CDD" id="cd02796">
    <property type="entry name" value="tRNA_bind_bactPheRS"/>
    <property type="match status" value="1"/>
</dbReference>
<evidence type="ECO:0000313" key="20">
    <source>
        <dbReference type="EMBL" id="PIR25404.1"/>
    </source>
</evidence>
<dbReference type="GO" id="GO:0004826">
    <property type="term" value="F:phenylalanine-tRNA ligase activity"/>
    <property type="evidence" value="ECO:0007669"/>
    <property type="project" value="UniProtKB-UniRule"/>
</dbReference>
<evidence type="ECO:0000259" key="17">
    <source>
        <dbReference type="PROSITE" id="PS50886"/>
    </source>
</evidence>
<dbReference type="GO" id="GO:0000049">
    <property type="term" value="F:tRNA binding"/>
    <property type="evidence" value="ECO:0007669"/>
    <property type="project" value="UniProtKB-UniRule"/>
</dbReference>
<dbReference type="SMART" id="SM00874">
    <property type="entry name" value="B5"/>
    <property type="match status" value="1"/>
</dbReference>
<dbReference type="EC" id="6.1.1.20" evidence="15"/>
<evidence type="ECO:0000256" key="11">
    <source>
        <dbReference type="ARBA" id="ARBA00022884"/>
    </source>
</evidence>
<evidence type="ECO:0000256" key="4">
    <source>
        <dbReference type="ARBA" id="ARBA00022490"/>
    </source>
</evidence>
<comment type="caution">
    <text evidence="20">The sequence shown here is derived from an EMBL/GenBank/DDBJ whole genome shotgun (WGS) entry which is preliminary data.</text>
</comment>
<dbReference type="InterPro" id="IPR033714">
    <property type="entry name" value="tRNA_bind_bactPheRS"/>
</dbReference>
<dbReference type="PROSITE" id="PS50886">
    <property type="entry name" value="TRBD"/>
    <property type="match status" value="1"/>
</dbReference>
<dbReference type="Proteomes" id="UP000236846">
    <property type="component" value="Unassembled WGS sequence"/>
</dbReference>
<keyword evidence="5 16" id="KW-0820">tRNA-binding</keyword>
<keyword evidence="11 16" id="KW-0694">RNA-binding</keyword>
<feature type="binding site" evidence="15">
    <location>
        <position position="505"/>
    </location>
    <ligand>
        <name>Mg(2+)</name>
        <dbReference type="ChEBI" id="CHEBI:18420"/>
        <note>shared with alpha subunit</note>
    </ligand>
</feature>
<feature type="binding site" evidence="15">
    <location>
        <position position="501"/>
    </location>
    <ligand>
        <name>Mg(2+)</name>
        <dbReference type="ChEBI" id="CHEBI:18420"/>
        <note>shared with alpha subunit</note>
    </ligand>
</feature>
<keyword evidence="7 15" id="KW-0479">Metal-binding</keyword>
<comment type="subcellular location">
    <subcellularLocation>
        <location evidence="1 15">Cytoplasm</location>
    </subcellularLocation>
</comment>
<dbReference type="Pfam" id="PF03484">
    <property type="entry name" value="B5"/>
    <property type="match status" value="1"/>
</dbReference>
<dbReference type="Pfam" id="PF03147">
    <property type="entry name" value="FDX-ACB"/>
    <property type="match status" value="1"/>
</dbReference>
<evidence type="ECO:0000256" key="10">
    <source>
        <dbReference type="ARBA" id="ARBA00022842"/>
    </source>
</evidence>
<dbReference type="Gene3D" id="2.40.50.140">
    <property type="entry name" value="Nucleic acid-binding proteins"/>
    <property type="match status" value="1"/>
</dbReference>
<dbReference type="Gene3D" id="3.50.40.10">
    <property type="entry name" value="Phenylalanyl-trna Synthetase, Chain B, domain 3"/>
    <property type="match status" value="1"/>
</dbReference>
<dbReference type="AlphaFoldDB" id="A0A2H0PUL1"/>
<dbReference type="InterPro" id="IPR020825">
    <property type="entry name" value="Phe-tRNA_synthase-like_B3/B4"/>
</dbReference>
<dbReference type="InterPro" id="IPR005147">
    <property type="entry name" value="tRNA_synthase_B5-dom"/>
</dbReference>
<evidence type="ECO:0000256" key="5">
    <source>
        <dbReference type="ARBA" id="ARBA00022555"/>
    </source>
</evidence>
<evidence type="ECO:0000256" key="1">
    <source>
        <dbReference type="ARBA" id="ARBA00004496"/>
    </source>
</evidence>
<keyword evidence="13 15" id="KW-0030">Aminoacyl-tRNA synthetase</keyword>
<gene>
    <name evidence="15" type="primary">pheT</name>
    <name evidence="20" type="ORF">COV41_02965</name>
</gene>
<dbReference type="Gene3D" id="3.30.70.380">
    <property type="entry name" value="Ferrodoxin-fold anticodon-binding domain"/>
    <property type="match status" value="1"/>
</dbReference>
<keyword evidence="12 15" id="KW-0648">Protein biosynthesis</keyword>
<dbReference type="EMBL" id="PCXE01000058">
    <property type="protein sequence ID" value="PIR25404.1"/>
    <property type="molecule type" value="Genomic_DNA"/>
</dbReference>
<feature type="domain" description="B5" evidence="19">
    <location>
        <begin position="438"/>
        <end position="517"/>
    </location>
</feature>
<dbReference type="Pfam" id="PF17759">
    <property type="entry name" value="tRNA_synthFbeta"/>
    <property type="match status" value="1"/>
</dbReference>
<evidence type="ECO:0000256" key="13">
    <source>
        <dbReference type="ARBA" id="ARBA00023146"/>
    </source>
</evidence>
<dbReference type="InterPro" id="IPR002547">
    <property type="entry name" value="tRNA-bd_dom"/>
</dbReference>
<dbReference type="InterPro" id="IPR045864">
    <property type="entry name" value="aa-tRNA-synth_II/BPL/LPL"/>
</dbReference>
<dbReference type="SUPFAM" id="SSF55681">
    <property type="entry name" value="Class II aaRS and biotin synthetases"/>
    <property type="match status" value="1"/>
</dbReference>
<dbReference type="PROSITE" id="PS51447">
    <property type="entry name" value="FDX_ACB"/>
    <property type="match status" value="1"/>
</dbReference>
<evidence type="ECO:0000256" key="14">
    <source>
        <dbReference type="ARBA" id="ARBA00049255"/>
    </source>
</evidence>
<dbReference type="InterPro" id="IPR036690">
    <property type="entry name" value="Fdx_antiC-bd_sf"/>
</dbReference>
<evidence type="ECO:0000259" key="18">
    <source>
        <dbReference type="PROSITE" id="PS51447"/>
    </source>
</evidence>
<dbReference type="InterPro" id="IPR012340">
    <property type="entry name" value="NA-bd_OB-fold"/>
</dbReference>
<dbReference type="GO" id="GO:0009328">
    <property type="term" value="C:phenylalanine-tRNA ligase complex"/>
    <property type="evidence" value="ECO:0007669"/>
    <property type="project" value="TreeGrafter"/>
</dbReference>
<evidence type="ECO:0000313" key="21">
    <source>
        <dbReference type="Proteomes" id="UP000236846"/>
    </source>
</evidence>
<keyword evidence="9 15" id="KW-0067">ATP-binding</keyword>
<dbReference type="Gene3D" id="3.30.930.10">
    <property type="entry name" value="Bira Bifunctional Protein, Domain 2"/>
    <property type="match status" value="1"/>
</dbReference>
<dbReference type="Pfam" id="PF03483">
    <property type="entry name" value="B3_4"/>
    <property type="match status" value="1"/>
</dbReference>
<dbReference type="InterPro" id="IPR005121">
    <property type="entry name" value="Fdx_antiC-bd"/>
</dbReference>
<comment type="similarity">
    <text evidence="2 15">Belongs to the phenylalanyl-tRNA synthetase beta subunit family. Type 1 subfamily.</text>
</comment>
<evidence type="ECO:0000256" key="6">
    <source>
        <dbReference type="ARBA" id="ARBA00022598"/>
    </source>
</evidence>
<dbReference type="SUPFAM" id="SSF54991">
    <property type="entry name" value="Anticodon-binding domain of PheRS"/>
    <property type="match status" value="1"/>
</dbReference>
<keyword evidence="8 15" id="KW-0547">Nucleotide-binding</keyword>
<comment type="subunit">
    <text evidence="3 15">Tetramer of two alpha and two beta subunits.</text>
</comment>
<evidence type="ECO:0000259" key="19">
    <source>
        <dbReference type="PROSITE" id="PS51483"/>
    </source>
</evidence>
<feature type="domain" description="FDX-ACB" evidence="18">
    <location>
        <begin position="778"/>
        <end position="867"/>
    </location>
</feature>
<evidence type="ECO:0000256" key="2">
    <source>
        <dbReference type="ARBA" id="ARBA00008653"/>
    </source>
</evidence>
<evidence type="ECO:0000256" key="9">
    <source>
        <dbReference type="ARBA" id="ARBA00022840"/>
    </source>
</evidence>
<keyword evidence="4 15" id="KW-0963">Cytoplasm</keyword>
<dbReference type="InterPro" id="IPR041616">
    <property type="entry name" value="PheRS_beta_core"/>
</dbReference>
<evidence type="ECO:0000256" key="16">
    <source>
        <dbReference type="PROSITE-ProRule" id="PRU00209"/>
    </source>
</evidence>
<dbReference type="Pfam" id="PF01588">
    <property type="entry name" value="tRNA_bind"/>
    <property type="match status" value="1"/>
</dbReference>
<proteinExistence type="inferred from homology"/>
<dbReference type="HAMAP" id="MF_00283">
    <property type="entry name" value="Phe_tRNA_synth_beta1"/>
    <property type="match status" value="1"/>
</dbReference>
<comment type="cofactor">
    <cofactor evidence="15">
        <name>Mg(2+)</name>
        <dbReference type="ChEBI" id="CHEBI:18420"/>
    </cofactor>
    <text evidence="15">Binds 2 magnesium ions per tetramer.</text>
</comment>
<evidence type="ECO:0000256" key="8">
    <source>
        <dbReference type="ARBA" id="ARBA00022741"/>
    </source>
</evidence>
<reference evidence="20 21" key="1">
    <citation type="submission" date="2017-09" db="EMBL/GenBank/DDBJ databases">
        <title>Depth-based differentiation of microbial function through sediment-hosted aquifers and enrichment of novel symbionts in the deep terrestrial subsurface.</title>
        <authorList>
            <person name="Probst A.J."/>
            <person name="Ladd B."/>
            <person name="Jarett J.K."/>
            <person name="Geller-Mcgrath D.E."/>
            <person name="Sieber C.M."/>
            <person name="Emerson J.B."/>
            <person name="Anantharaman K."/>
            <person name="Thomas B.C."/>
            <person name="Malmstrom R."/>
            <person name="Stieglmeier M."/>
            <person name="Klingl A."/>
            <person name="Woyke T."/>
            <person name="Ryan C.M."/>
            <person name="Banfield J.F."/>
        </authorList>
    </citation>
    <scope>NUCLEOTIDE SEQUENCE [LARGE SCALE GENOMIC DNA]</scope>
    <source>
        <strain evidence="20">CG11_big_fil_rev_8_21_14_0_20_43_10</strain>
    </source>
</reference>
<evidence type="ECO:0000256" key="7">
    <source>
        <dbReference type="ARBA" id="ARBA00022723"/>
    </source>
</evidence>
<dbReference type="Gene3D" id="3.30.56.10">
    <property type="match status" value="2"/>
</dbReference>
<dbReference type="SUPFAM" id="SSF46955">
    <property type="entry name" value="Putative DNA-binding domain"/>
    <property type="match status" value="1"/>
</dbReference>
<dbReference type="SUPFAM" id="SSF56037">
    <property type="entry name" value="PheT/TilS domain"/>
    <property type="match status" value="1"/>
</dbReference>
<keyword evidence="6 15" id="KW-0436">Ligase</keyword>
<dbReference type="GO" id="GO:0005524">
    <property type="term" value="F:ATP binding"/>
    <property type="evidence" value="ECO:0007669"/>
    <property type="project" value="UniProtKB-UniRule"/>
</dbReference>